<comment type="caution">
    <text evidence="2">The sequence shown here is derived from an EMBL/GenBank/DDBJ whole genome shotgun (WGS) entry which is preliminary data.</text>
</comment>
<protein>
    <recommendedName>
        <fullName evidence="1">Vacuolar ATPase assembly protein VMA22</fullName>
    </recommendedName>
</protein>
<dbReference type="EMBL" id="JBDJPC010000007">
    <property type="protein sequence ID" value="KAL1495028.1"/>
    <property type="molecule type" value="Genomic_DNA"/>
</dbReference>
<name>A0ABD1EK47_HYPHA</name>
<dbReference type="Gene3D" id="1.10.287.3240">
    <property type="match status" value="1"/>
</dbReference>
<dbReference type="InterPro" id="IPR040357">
    <property type="entry name" value="Vma22/CCDC115"/>
</dbReference>
<keyword evidence="3" id="KW-1185">Reference proteome</keyword>
<reference evidence="2 3" key="1">
    <citation type="submission" date="2024-05" db="EMBL/GenBank/DDBJ databases">
        <title>Genetic variation in Jamaican populations of the coffee berry borer (Hypothenemus hampei).</title>
        <authorList>
            <person name="Errbii M."/>
            <person name="Myrie A."/>
        </authorList>
    </citation>
    <scope>NUCLEOTIDE SEQUENCE [LARGE SCALE GENOMIC DNA]</scope>
    <source>
        <strain evidence="2">JA-Hopewell-2020-01-JO</strain>
        <tissue evidence="2">Whole body</tissue>
    </source>
</reference>
<dbReference type="PANTHER" id="PTHR31996:SF2">
    <property type="entry name" value="COILED-COIL DOMAIN-CONTAINING PROTEIN 115"/>
    <property type="match status" value="1"/>
</dbReference>
<gene>
    <name evidence="2" type="ORF">ABEB36_010514</name>
</gene>
<dbReference type="AlphaFoldDB" id="A0ABD1EK47"/>
<evidence type="ECO:0000313" key="3">
    <source>
        <dbReference type="Proteomes" id="UP001566132"/>
    </source>
</evidence>
<organism evidence="2 3">
    <name type="scientific">Hypothenemus hampei</name>
    <name type="common">Coffee berry borer</name>
    <dbReference type="NCBI Taxonomy" id="57062"/>
    <lineage>
        <taxon>Eukaryota</taxon>
        <taxon>Metazoa</taxon>
        <taxon>Ecdysozoa</taxon>
        <taxon>Arthropoda</taxon>
        <taxon>Hexapoda</taxon>
        <taxon>Insecta</taxon>
        <taxon>Pterygota</taxon>
        <taxon>Neoptera</taxon>
        <taxon>Endopterygota</taxon>
        <taxon>Coleoptera</taxon>
        <taxon>Polyphaga</taxon>
        <taxon>Cucujiformia</taxon>
        <taxon>Curculionidae</taxon>
        <taxon>Scolytinae</taxon>
        <taxon>Hypothenemus</taxon>
    </lineage>
</organism>
<accession>A0ABD1EK47</accession>
<proteinExistence type="predicted"/>
<sequence>MDENELEKICDTLDRLTLDALTLIQEEIELKVNAENAMIGGETHLAKTRYILGQNSVSSLQLPSENSSEFEALTVVHSSTDDFGSKRFDLESYKPDNEVYMNPIKWFGFMPPQNLHFAQNLYRQALQWIVQAANVQTKLEETCVQIKQLQGLKRKLTTTKS</sequence>
<evidence type="ECO:0000313" key="2">
    <source>
        <dbReference type="EMBL" id="KAL1495028.1"/>
    </source>
</evidence>
<dbReference type="Proteomes" id="UP001566132">
    <property type="component" value="Unassembled WGS sequence"/>
</dbReference>
<dbReference type="PANTHER" id="PTHR31996">
    <property type="entry name" value="COILED-COIL DOMAIN-CONTAINING PROTEIN 115"/>
    <property type="match status" value="1"/>
</dbReference>
<evidence type="ECO:0000256" key="1">
    <source>
        <dbReference type="ARBA" id="ARBA00093634"/>
    </source>
</evidence>